<dbReference type="InterPro" id="IPR005467">
    <property type="entry name" value="His_kinase_dom"/>
</dbReference>
<evidence type="ECO:0000256" key="3">
    <source>
        <dbReference type="ARBA" id="ARBA00022553"/>
    </source>
</evidence>
<keyword evidence="5" id="KW-0418">Kinase</keyword>
<dbReference type="AlphaFoldDB" id="A0A3A8N1P2"/>
<dbReference type="SMART" id="SM00387">
    <property type="entry name" value="HATPase_c"/>
    <property type="match status" value="1"/>
</dbReference>
<evidence type="ECO:0000313" key="9">
    <source>
        <dbReference type="Proteomes" id="UP000273405"/>
    </source>
</evidence>
<dbReference type="Gene3D" id="1.10.287.130">
    <property type="match status" value="1"/>
</dbReference>
<protein>
    <recommendedName>
        <fullName evidence="2">histidine kinase</fullName>
        <ecNumber evidence="2">2.7.13.3</ecNumber>
    </recommendedName>
</protein>
<dbReference type="Pfam" id="PF13188">
    <property type="entry name" value="PAS_8"/>
    <property type="match status" value="2"/>
</dbReference>
<comment type="catalytic activity">
    <reaction evidence="1">
        <text>ATP + protein L-histidine = ADP + protein N-phospho-L-histidine.</text>
        <dbReference type="EC" id="2.7.13.3"/>
    </reaction>
</comment>
<dbReference type="InterPro" id="IPR004358">
    <property type="entry name" value="Sig_transdc_His_kin-like_C"/>
</dbReference>
<organism evidence="8 9">
    <name type="scientific">Corallococcus sicarius</name>
    <dbReference type="NCBI Taxonomy" id="2316726"/>
    <lineage>
        <taxon>Bacteria</taxon>
        <taxon>Pseudomonadati</taxon>
        <taxon>Myxococcota</taxon>
        <taxon>Myxococcia</taxon>
        <taxon>Myxococcales</taxon>
        <taxon>Cystobacterineae</taxon>
        <taxon>Myxococcaceae</taxon>
        <taxon>Corallococcus</taxon>
    </lineage>
</organism>
<dbReference type="InterPro" id="IPR035965">
    <property type="entry name" value="PAS-like_dom_sf"/>
</dbReference>
<dbReference type="Gene3D" id="3.30.450.20">
    <property type="entry name" value="PAS domain"/>
    <property type="match status" value="2"/>
</dbReference>
<dbReference type="Pfam" id="PF02518">
    <property type="entry name" value="HATPase_c"/>
    <property type="match status" value="1"/>
</dbReference>
<dbReference type="CDD" id="cd00082">
    <property type="entry name" value="HisKA"/>
    <property type="match status" value="1"/>
</dbReference>
<dbReference type="RefSeq" id="WP_120628200.1">
    <property type="nucleotide sequence ID" value="NZ_RAWG01000207.1"/>
</dbReference>
<evidence type="ECO:0000256" key="6">
    <source>
        <dbReference type="SAM" id="Coils"/>
    </source>
</evidence>
<proteinExistence type="predicted"/>
<dbReference type="PANTHER" id="PTHR43047">
    <property type="entry name" value="TWO-COMPONENT HISTIDINE PROTEIN KINASE"/>
    <property type="match status" value="1"/>
</dbReference>
<sequence>MASPAPLPPVEAPAGARLALAEHLLACESAVACARAVVEWLARQFGAAVACVGPGDSGTASVCLASEGLTGAQQAVLARAWDAPASSLSSFRTRPGARGLSADALEGAAFPGGLLAVPLGRPGAPAVALLAVELSGPGVPHVPQDVAWVASCAGPLIARLVASDARAPRRPEPDRLLRRVINAVSDPVLLTDAEGGLLFANGRGEALLVAGPDASPGRARAVELNQRLFRETLAQGGATGVHRREVPLVDPVEGMDLLFELVTTPVLAPDGPAVVVSVLRNVTDLGRAAQALGESYRRLRATEREARSERHRLDRVLDSVADPIILSDPAGGMVMMNDPAERLFAPPPLHDGAEPAEPGEATGRRGRGNEALFASFLSNLLGNVHADVSRWKSQLTLNDPATGAPLPMEALASKVLGDQGELTGIVTVFHDRTEVLERARLLERVKEVSSELEARVLSATAELAEQNEKLRRQAIQLEQASAAKSQFLANMSHEFRTPLNAILGYTNMLLQGVSGEMTPPQRRNLTRIDSNGRHLLEVINEILDITRIEAGRMPLHLTDFGLPELLQEVMAEMDPIIARSKLAVETHLEDELPGVWSDRQKVKQIVLNLLSNALKFTHEGGVQVSAEYQVATSTFAISVKDTGIGIDVSNQEKIFEDFQQVDSSPTRAYGGTGLGLSICRRLAAMLGGRVSLQSSPGQGSTFTLHFPRRARRT</sequence>
<dbReference type="SUPFAM" id="SSF55785">
    <property type="entry name" value="PYP-like sensor domain (PAS domain)"/>
    <property type="match status" value="2"/>
</dbReference>
<dbReference type="PRINTS" id="PR00344">
    <property type="entry name" value="BCTRLSENSOR"/>
</dbReference>
<dbReference type="SMART" id="SM00388">
    <property type="entry name" value="HisKA"/>
    <property type="match status" value="1"/>
</dbReference>
<dbReference type="EC" id="2.7.13.3" evidence="2"/>
<evidence type="ECO:0000313" key="8">
    <source>
        <dbReference type="EMBL" id="RKH38136.1"/>
    </source>
</evidence>
<gene>
    <name evidence="8" type="ORF">D7X12_27285</name>
</gene>
<keyword evidence="4" id="KW-0808">Transferase</keyword>
<dbReference type="PROSITE" id="PS50109">
    <property type="entry name" value="HIS_KIN"/>
    <property type="match status" value="1"/>
</dbReference>
<evidence type="ECO:0000256" key="1">
    <source>
        <dbReference type="ARBA" id="ARBA00000085"/>
    </source>
</evidence>
<dbReference type="CDD" id="cd16922">
    <property type="entry name" value="HATPase_EvgS-ArcB-TorS-like"/>
    <property type="match status" value="1"/>
</dbReference>
<dbReference type="Proteomes" id="UP000273405">
    <property type="component" value="Unassembled WGS sequence"/>
</dbReference>
<reference evidence="9" key="1">
    <citation type="submission" date="2018-09" db="EMBL/GenBank/DDBJ databases">
        <authorList>
            <person name="Livingstone P.G."/>
            <person name="Whitworth D.E."/>
        </authorList>
    </citation>
    <scope>NUCLEOTIDE SEQUENCE [LARGE SCALE GENOMIC DNA]</scope>
    <source>
        <strain evidence="9">CA040B</strain>
    </source>
</reference>
<comment type="caution">
    <text evidence="8">The sequence shown here is derived from an EMBL/GenBank/DDBJ whole genome shotgun (WGS) entry which is preliminary data.</text>
</comment>
<dbReference type="Gene3D" id="3.30.565.10">
    <property type="entry name" value="Histidine kinase-like ATPase, C-terminal domain"/>
    <property type="match status" value="1"/>
</dbReference>
<dbReference type="SUPFAM" id="SSF55874">
    <property type="entry name" value="ATPase domain of HSP90 chaperone/DNA topoisomerase II/histidine kinase"/>
    <property type="match status" value="1"/>
</dbReference>
<keyword evidence="3" id="KW-0597">Phosphoprotein</keyword>
<feature type="coiled-coil region" evidence="6">
    <location>
        <begin position="442"/>
        <end position="483"/>
    </location>
</feature>
<dbReference type="GO" id="GO:0000155">
    <property type="term" value="F:phosphorelay sensor kinase activity"/>
    <property type="evidence" value="ECO:0007669"/>
    <property type="project" value="InterPro"/>
</dbReference>
<dbReference type="InterPro" id="IPR003594">
    <property type="entry name" value="HATPase_dom"/>
</dbReference>
<feature type="domain" description="Histidine kinase" evidence="7">
    <location>
        <begin position="490"/>
        <end position="710"/>
    </location>
</feature>
<dbReference type="OrthoDB" id="177675at2"/>
<evidence type="ECO:0000256" key="4">
    <source>
        <dbReference type="ARBA" id="ARBA00022679"/>
    </source>
</evidence>
<dbReference type="InterPro" id="IPR000014">
    <property type="entry name" value="PAS"/>
</dbReference>
<keyword evidence="6" id="KW-0175">Coiled coil</keyword>
<name>A0A3A8N1P2_9BACT</name>
<accession>A0A3A8N1P2</accession>
<dbReference type="EMBL" id="RAWG01000207">
    <property type="protein sequence ID" value="RKH38136.1"/>
    <property type="molecule type" value="Genomic_DNA"/>
</dbReference>
<dbReference type="InterPro" id="IPR003661">
    <property type="entry name" value="HisK_dim/P_dom"/>
</dbReference>
<dbReference type="Pfam" id="PF00512">
    <property type="entry name" value="HisKA"/>
    <property type="match status" value="1"/>
</dbReference>
<keyword evidence="9" id="KW-1185">Reference proteome</keyword>
<dbReference type="InterPro" id="IPR036890">
    <property type="entry name" value="HATPase_C_sf"/>
</dbReference>
<evidence type="ECO:0000256" key="5">
    <source>
        <dbReference type="ARBA" id="ARBA00022777"/>
    </source>
</evidence>
<dbReference type="SMART" id="SM00091">
    <property type="entry name" value="PAS"/>
    <property type="match status" value="2"/>
</dbReference>
<evidence type="ECO:0000256" key="2">
    <source>
        <dbReference type="ARBA" id="ARBA00012438"/>
    </source>
</evidence>
<evidence type="ECO:0000259" key="7">
    <source>
        <dbReference type="PROSITE" id="PS50109"/>
    </source>
</evidence>
<dbReference type="FunFam" id="3.30.565.10:FF:000010">
    <property type="entry name" value="Sensor histidine kinase RcsC"/>
    <property type="match status" value="1"/>
</dbReference>
<dbReference type="SUPFAM" id="SSF47384">
    <property type="entry name" value="Homodimeric domain of signal transducing histidine kinase"/>
    <property type="match status" value="1"/>
</dbReference>
<dbReference type="InterPro" id="IPR036097">
    <property type="entry name" value="HisK_dim/P_sf"/>
</dbReference>